<accession>A0ABT0X5R9</accession>
<dbReference type="InterPro" id="IPR019692">
    <property type="entry name" value="CFP-6_PH"/>
</dbReference>
<dbReference type="EMBL" id="JAMQGM010000023">
    <property type="protein sequence ID" value="MCM2577881.1"/>
    <property type="molecule type" value="Genomic_DNA"/>
</dbReference>
<keyword evidence="1" id="KW-0812">Transmembrane</keyword>
<evidence type="ECO:0000259" key="2">
    <source>
        <dbReference type="Pfam" id="PF10756"/>
    </source>
</evidence>
<name>A0ABT0X5R9_9ACTN</name>
<keyword evidence="1" id="KW-1133">Transmembrane helix</keyword>
<keyword evidence="4" id="KW-1185">Reference proteome</keyword>
<sequence length="198" mass="21324">MTSLDNSSDRRPAARETYADSVYRSPLALVAGVLLLALAGWLGADALVRGTGATRLVTAAVLLVVAPLVVAFTLRPAVFVGAHRLRVRNPFRTIDLPWGSVDAIRATLSTVVHTEDAKYQIWALPVSLRDRKKAMRASAEDSERLGQTDRTVRELNDMVVRNGPLEESAGEPVVSWSWPVLAPLAVGVVALVVLLLAP</sequence>
<proteinExistence type="predicted"/>
<reference evidence="3" key="1">
    <citation type="journal article" date="2023" name="Int. J. Syst. Evol. Microbiol.">
        <title>Streptomyces meridianus sp. nov. isolated from brackish water of the Tagus estuary in Alcochete, Portugal.</title>
        <authorList>
            <person name="Santos J.D.N."/>
            <person name="Klimek D."/>
            <person name="Calusinska M."/>
            <person name="Lobo Da Cunha A."/>
            <person name="Catita J."/>
            <person name="Goncalves H."/>
            <person name="Gonzalez I."/>
            <person name="Reyes F."/>
            <person name="Lage O.M."/>
        </authorList>
    </citation>
    <scope>NUCLEOTIDE SEQUENCE</scope>
    <source>
        <strain evidence="3">MTZ3.1</strain>
    </source>
</reference>
<evidence type="ECO:0000313" key="4">
    <source>
        <dbReference type="Proteomes" id="UP001167160"/>
    </source>
</evidence>
<feature type="domain" description="Low molecular weight protein antigen 6 PH" evidence="2">
    <location>
        <begin position="75"/>
        <end position="129"/>
    </location>
</feature>
<dbReference type="Proteomes" id="UP001167160">
    <property type="component" value="Unassembled WGS sequence"/>
</dbReference>
<feature type="transmembrane region" description="Helical" evidence="1">
    <location>
        <begin position="56"/>
        <end position="74"/>
    </location>
</feature>
<gene>
    <name evidence="3" type="ORF">M1E25_11025</name>
</gene>
<evidence type="ECO:0000256" key="1">
    <source>
        <dbReference type="SAM" id="Phobius"/>
    </source>
</evidence>
<dbReference type="RefSeq" id="WP_251413366.1">
    <property type="nucleotide sequence ID" value="NZ_JAMQGM010000023.1"/>
</dbReference>
<comment type="caution">
    <text evidence="3">The sequence shown here is derived from an EMBL/GenBank/DDBJ whole genome shotgun (WGS) entry which is preliminary data.</text>
</comment>
<feature type="transmembrane region" description="Helical" evidence="1">
    <location>
        <begin position="176"/>
        <end position="197"/>
    </location>
</feature>
<keyword evidence="1" id="KW-0472">Membrane</keyword>
<evidence type="ECO:0000313" key="3">
    <source>
        <dbReference type="EMBL" id="MCM2577881.1"/>
    </source>
</evidence>
<protein>
    <submittedName>
        <fullName evidence="3">PH domain-containing protein</fullName>
    </submittedName>
</protein>
<dbReference type="Pfam" id="PF10756">
    <property type="entry name" value="bPH_6"/>
    <property type="match status" value="1"/>
</dbReference>
<organism evidence="3 4">
    <name type="scientific">Streptomyces meridianus</name>
    <dbReference type="NCBI Taxonomy" id="2938945"/>
    <lineage>
        <taxon>Bacteria</taxon>
        <taxon>Bacillati</taxon>
        <taxon>Actinomycetota</taxon>
        <taxon>Actinomycetes</taxon>
        <taxon>Kitasatosporales</taxon>
        <taxon>Streptomycetaceae</taxon>
        <taxon>Streptomyces</taxon>
    </lineage>
</organism>
<feature type="transmembrane region" description="Helical" evidence="1">
    <location>
        <begin position="27"/>
        <end position="44"/>
    </location>
</feature>